<organism evidence="2 3">
    <name type="scientific">Tissierella praeacuta DSM 18095</name>
    <dbReference type="NCBI Taxonomy" id="1123404"/>
    <lineage>
        <taxon>Bacteria</taxon>
        <taxon>Bacillati</taxon>
        <taxon>Bacillota</taxon>
        <taxon>Tissierellia</taxon>
        <taxon>Tissierellales</taxon>
        <taxon>Tissierellaceae</taxon>
        <taxon>Tissierella</taxon>
    </lineage>
</organism>
<protein>
    <submittedName>
        <fullName evidence="2">Transcriptional regulator, PadR family</fullName>
    </submittedName>
</protein>
<dbReference type="AlphaFoldDB" id="A0A1M4WA44"/>
<reference evidence="3" key="1">
    <citation type="submission" date="2016-11" db="EMBL/GenBank/DDBJ databases">
        <authorList>
            <person name="Varghese N."/>
            <person name="Submissions S."/>
        </authorList>
    </citation>
    <scope>NUCLEOTIDE SEQUENCE [LARGE SCALE GENOMIC DNA]</scope>
    <source>
        <strain evidence="3">DSM 18095</strain>
    </source>
</reference>
<dbReference type="PANTHER" id="PTHR33169:SF14">
    <property type="entry name" value="TRANSCRIPTIONAL REGULATOR RV3488"/>
    <property type="match status" value="1"/>
</dbReference>
<dbReference type="STRING" id="1123404.SAMN02745784_01817"/>
<dbReference type="SUPFAM" id="SSF46785">
    <property type="entry name" value="Winged helix' DNA-binding domain"/>
    <property type="match status" value="1"/>
</dbReference>
<name>A0A1M4WA44_9FIRM</name>
<evidence type="ECO:0000313" key="3">
    <source>
        <dbReference type="Proteomes" id="UP000184114"/>
    </source>
</evidence>
<proteinExistence type="predicted"/>
<dbReference type="EMBL" id="FQTY01000006">
    <property type="protein sequence ID" value="SHE78030.1"/>
    <property type="molecule type" value="Genomic_DNA"/>
</dbReference>
<dbReference type="InterPro" id="IPR036390">
    <property type="entry name" value="WH_DNA-bd_sf"/>
</dbReference>
<feature type="domain" description="Transcription regulator PadR N-terminal" evidence="1">
    <location>
        <begin position="15"/>
        <end position="85"/>
    </location>
</feature>
<gene>
    <name evidence="2" type="ORF">SAMN02745784_01817</name>
</gene>
<dbReference type="Gene3D" id="1.10.10.10">
    <property type="entry name" value="Winged helix-like DNA-binding domain superfamily/Winged helix DNA-binding domain"/>
    <property type="match status" value="1"/>
</dbReference>
<dbReference type="PANTHER" id="PTHR33169">
    <property type="entry name" value="PADR-FAMILY TRANSCRIPTIONAL REGULATOR"/>
    <property type="match status" value="1"/>
</dbReference>
<evidence type="ECO:0000259" key="1">
    <source>
        <dbReference type="Pfam" id="PF03551"/>
    </source>
</evidence>
<evidence type="ECO:0000313" key="2">
    <source>
        <dbReference type="EMBL" id="SHE78030.1"/>
    </source>
</evidence>
<dbReference type="Proteomes" id="UP000184114">
    <property type="component" value="Unassembled WGS sequence"/>
</dbReference>
<accession>A0A1M4WA44</accession>
<dbReference type="InterPro" id="IPR036388">
    <property type="entry name" value="WH-like_DNA-bd_sf"/>
</dbReference>
<sequence>MISSQLLKGVLDSCILKIVSCKETYGYLIVQELNDLGLEIQEGTVYPILLRLEKKGFLKSERRTSDIGPVRKYLSITDEGLKEIERFKDEWSILENIVDKIMDIEV</sequence>
<dbReference type="Pfam" id="PF03551">
    <property type="entry name" value="PadR"/>
    <property type="match status" value="1"/>
</dbReference>
<dbReference type="InterPro" id="IPR052509">
    <property type="entry name" value="Metal_resp_DNA-bind_regulator"/>
</dbReference>
<dbReference type="InterPro" id="IPR005149">
    <property type="entry name" value="Tscrpt_reg_PadR_N"/>
</dbReference>
<keyword evidence="3" id="KW-1185">Reference proteome</keyword>